<dbReference type="GO" id="GO:0008270">
    <property type="term" value="F:zinc ion binding"/>
    <property type="evidence" value="ECO:0007669"/>
    <property type="project" value="InterPro"/>
</dbReference>
<dbReference type="InterPro" id="IPR036505">
    <property type="entry name" value="Amidase/PGRP_sf"/>
</dbReference>
<evidence type="ECO:0000259" key="7">
    <source>
        <dbReference type="SMART" id="SM00701"/>
    </source>
</evidence>
<dbReference type="EMBL" id="VVIM01001726">
    <property type="protein sequence ID" value="KAB0790182.1"/>
    <property type="molecule type" value="Genomic_DNA"/>
</dbReference>
<organism evidence="8 9">
    <name type="scientific">Photinus pyralis</name>
    <name type="common">Common eastern firefly</name>
    <name type="synonym">Lampyris pyralis</name>
    <dbReference type="NCBI Taxonomy" id="7054"/>
    <lineage>
        <taxon>Eukaryota</taxon>
        <taxon>Metazoa</taxon>
        <taxon>Ecdysozoa</taxon>
        <taxon>Arthropoda</taxon>
        <taxon>Hexapoda</taxon>
        <taxon>Insecta</taxon>
        <taxon>Pterygota</taxon>
        <taxon>Neoptera</taxon>
        <taxon>Endopterygota</taxon>
        <taxon>Coleoptera</taxon>
        <taxon>Polyphaga</taxon>
        <taxon>Elateriformia</taxon>
        <taxon>Elateroidea</taxon>
        <taxon>Lampyridae</taxon>
        <taxon>Lampyrinae</taxon>
        <taxon>Photinus</taxon>
    </lineage>
</organism>
<dbReference type="SUPFAM" id="SSF55846">
    <property type="entry name" value="N-acetylmuramoyl-L-alanine amidase-like"/>
    <property type="match status" value="1"/>
</dbReference>
<dbReference type="Proteomes" id="UP000327044">
    <property type="component" value="Unassembled WGS sequence"/>
</dbReference>
<dbReference type="PANTHER" id="PTHR11022:SF41">
    <property type="entry name" value="PEPTIDOGLYCAN-RECOGNITION PROTEIN LC-RELATED"/>
    <property type="match status" value="1"/>
</dbReference>
<dbReference type="PANTHER" id="PTHR11022">
    <property type="entry name" value="PEPTIDOGLYCAN RECOGNITION PROTEIN"/>
    <property type="match status" value="1"/>
</dbReference>
<accession>A0A5N3ZYP4</accession>
<dbReference type="Pfam" id="PF01510">
    <property type="entry name" value="Amidase_2"/>
    <property type="match status" value="1"/>
</dbReference>
<keyword evidence="5" id="KW-1133">Transmembrane helix</keyword>
<reference evidence="8 9" key="1">
    <citation type="journal article" date="2018" name="Elife">
        <title>Firefly genomes illuminate parallel origins of bioluminescence in beetles.</title>
        <authorList>
            <person name="Fallon T.R."/>
            <person name="Lower S.E."/>
            <person name="Chang C.H."/>
            <person name="Bessho-Uehara M."/>
            <person name="Martin G.J."/>
            <person name="Bewick A.J."/>
            <person name="Behringer M."/>
            <person name="Debat H.J."/>
            <person name="Wong I."/>
            <person name="Day J.C."/>
            <person name="Suvorov A."/>
            <person name="Silva C.J."/>
            <person name="Stanger-Hall K.F."/>
            <person name="Hall D.W."/>
            <person name="Schmitz R.J."/>
            <person name="Nelson D.R."/>
            <person name="Lewis S.M."/>
            <person name="Shigenobu S."/>
            <person name="Bybee S.M."/>
            <person name="Larracuente A.M."/>
            <person name="Oba Y."/>
            <person name="Weng J.K."/>
        </authorList>
    </citation>
    <scope>NUCLEOTIDE SEQUENCE [LARGE SCALE GENOMIC DNA]</scope>
    <source>
        <strain evidence="8">1611_PpyrPB1</strain>
        <tissue evidence="8">Whole body</tissue>
    </source>
</reference>
<dbReference type="FunCoup" id="A0A5N3ZYP4">
    <property type="interactions" value="56"/>
</dbReference>
<proteinExistence type="inferred from homology"/>
<evidence type="ECO:0000256" key="4">
    <source>
        <dbReference type="ARBA" id="ARBA00057187"/>
    </source>
</evidence>
<keyword evidence="2" id="KW-0399">Innate immunity</keyword>
<evidence type="ECO:0000259" key="6">
    <source>
        <dbReference type="SMART" id="SM00644"/>
    </source>
</evidence>
<comment type="function">
    <text evidence="4">Peptidoglycan-recognition protein probably involved in innate immunity by binding to peptidoglycans (PGN) of bacteria and activating the prophenoloxidase (proPO) cascade immune response. Binds to 1,3-beta-D-glucan and PGN.</text>
</comment>
<dbReference type="SMART" id="SM00701">
    <property type="entry name" value="PGRP"/>
    <property type="match status" value="1"/>
</dbReference>
<gene>
    <name evidence="8" type="ORF">PPYR_15492</name>
</gene>
<dbReference type="SMART" id="SM00644">
    <property type="entry name" value="Ami_2"/>
    <property type="match status" value="1"/>
</dbReference>
<evidence type="ECO:0000313" key="8">
    <source>
        <dbReference type="EMBL" id="KAB0790182.1"/>
    </source>
</evidence>
<protein>
    <recommendedName>
        <fullName evidence="10">Peptidoglycan recognition protein family domain-containing protein</fullName>
    </recommendedName>
</protein>
<dbReference type="InParanoid" id="A0A5N3ZYP4"/>
<dbReference type="GO" id="GO:0009253">
    <property type="term" value="P:peptidoglycan catabolic process"/>
    <property type="evidence" value="ECO:0007669"/>
    <property type="project" value="InterPro"/>
</dbReference>
<dbReference type="InterPro" id="IPR002502">
    <property type="entry name" value="Amidase_domain"/>
</dbReference>
<dbReference type="CDD" id="cd06583">
    <property type="entry name" value="PGRP"/>
    <property type="match status" value="1"/>
</dbReference>
<evidence type="ECO:0000256" key="3">
    <source>
        <dbReference type="ARBA" id="ARBA00022859"/>
    </source>
</evidence>
<feature type="domain" description="Peptidoglycan recognition protein family" evidence="7">
    <location>
        <begin position="164"/>
        <end position="307"/>
    </location>
</feature>
<feature type="transmembrane region" description="Helical" evidence="5">
    <location>
        <begin position="110"/>
        <end position="134"/>
    </location>
</feature>
<dbReference type="GO" id="GO:0045087">
    <property type="term" value="P:innate immune response"/>
    <property type="evidence" value="ECO:0007669"/>
    <property type="project" value="UniProtKB-KW"/>
</dbReference>
<keyword evidence="3" id="KW-0391">Immunity</keyword>
<keyword evidence="5" id="KW-0812">Transmembrane</keyword>
<evidence type="ECO:0000313" key="9">
    <source>
        <dbReference type="Proteomes" id="UP000327044"/>
    </source>
</evidence>
<sequence length="330" mass="36121">MICGNISSRLRGIKKRLPLGPPNPSTECSQCTQVVSSQDVSHDLPVYGNVEVPNSSDINLGNESYYRKPLTINQVTPISNGEAKIDESVDNRSPQQKGAHWFQRFIRQHIIAILFLTAVLLLSLMAFWVVLLIAQKTSPEDSDEENSTSCPASTTEVSTATTEFRLISRKKWLAETAKAGVMALKLPVAYVFIIHTGSPSCSTENTCAGVIRGLQQFHMQGKGWSDIGYSFLVGGDGNAYEGRGWYSVGSQVTGSNAKSIGIAFVGNFEEKSPPLHQLQAAQELIKIGLKLNAISPNYKLLAIRQILPTTSPGKALFNIIKTWEHWSENA</sequence>
<dbReference type="FunFam" id="3.40.80.10:FF:000001">
    <property type="entry name" value="Peptidoglycan recognition protein 1"/>
    <property type="match status" value="1"/>
</dbReference>
<comment type="caution">
    <text evidence="8">The sequence shown here is derived from an EMBL/GenBank/DDBJ whole genome shotgun (WGS) entry which is preliminary data.</text>
</comment>
<evidence type="ECO:0008006" key="10">
    <source>
        <dbReference type="Google" id="ProtNLM"/>
    </source>
</evidence>
<dbReference type="Gene3D" id="3.40.80.10">
    <property type="entry name" value="Peptidoglycan recognition protein-like"/>
    <property type="match status" value="1"/>
</dbReference>
<dbReference type="InterPro" id="IPR006619">
    <property type="entry name" value="PGRP_domain_met/bac"/>
</dbReference>
<evidence type="ECO:0000256" key="2">
    <source>
        <dbReference type="ARBA" id="ARBA00022588"/>
    </source>
</evidence>
<evidence type="ECO:0000256" key="5">
    <source>
        <dbReference type="SAM" id="Phobius"/>
    </source>
</evidence>
<dbReference type="InterPro" id="IPR015510">
    <property type="entry name" value="PGRP"/>
</dbReference>
<name>A0A5N3ZYP4_PHOPY</name>
<dbReference type="GO" id="GO:0008745">
    <property type="term" value="F:N-acetylmuramoyl-L-alanine amidase activity"/>
    <property type="evidence" value="ECO:0007669"/>
    <property type="project" value="InterPro"/>
</dbReference>
<evidence type="ECO:0000256" key="1">
    <source>
        <dbReference type="ARBA" id="ARBA00007553"/>
    </source>
</evidence>
<dbReference type="AlphaFoldDB" id="A0A5N3ZYP4"/>
<feature type="domain" description="N-acetylmuramoyl-L-alanine amidase" evidence="6">
    <location>
        <begin position="177"/>
        <end position="313"/>
    </location>
</feature>
<keyword evidence="9" id="KW-1185">Reference proteome</keyword>
<comment type="similarity">
    <text evidence="1">Belongs to the N-acetylmuramoyl-L-alanine amidase 2 family.</text>
</comment>
<keyword evidence="5" id="KW-0472">Membrane</keyword>